<dbReference type="EMBL" id="VJMJ01000042">
    <property type="protein sequence ID" value="KAF0740854.1"/>
    <property type="molecule type" value="Genomic_DNA"/>
</dbReference>
<protein>
    <submittedName>
        <fullName evidence="1">Uncharacterized protein</fullName>
    </submittedName>
</protein>
<organism evidence="1 2">
    <name type="scientific">Aphanomyces euteiches</name>
    <dbReference type="NCBI Taxonomy" id="100861"/>
    <lineage>
        <taxon>Eukaryota</taxon>
        <taxon>Sar</taxon>
        <taxon>Stramenopiles</taxon>
        <taxon>Oomycota</taxon>
        <taxon>Saprolegniomycetes</taxon>
        <taxon>Saprolegniales</taxon>
        <taxon>Verrucalvaceae</taxon>
        <taxon>Aphanomyces</taxon>
    </lineage>
</organism>
<dbReference type="VEuPathDB" id="FungiDB:AeMF1_000258"/>
<proteinExistence type="predicted"/>
<dbReference type="Proteomes" id="UP000481153">
    <property type="component" value="Unassembled WGS sequence"/>
</dbReference>
<sequence>MNAFVAAVFANDAFSFSSASTAETQWQVWMRPSESGDVIHLNVFVAAEDVTTLTSTAMTLDALIMQQHMNELGVTSDLSSFAQPFKSALITHGNVRVEVEDHSSVIVEITYAFGASLTRKGLFQMPMGTPVPRHVVDLLKDLHVTMNETHDQRAARRSHRTEKLLPIAAPLQLSEVPVLTSTQTNADVPLKRKVLPLGARRRVARGAKFARDDDDDDE</sequence>
<evidence type="ECO:0000313" key="2">
    <source>
        <dbReference type="Proteomes" id="UP000481153"/>
    </source>
</evidence>
<reference evidence="1 2" key="1">
    <citation type="submission" date="2019-07" db="EMBL/GenBank/DDBJ databases">
        <title>Genomics analysis of Aphanomyces spp. identifies a new class of oomycete effector associated with host adaptation.</title>
        <authorList>
            <person name="Gaulin E."/>
        </authorList>
    </citation>
    <scope>NUCLEOTIDE SEQUENCE [LARGE SCALE GENOMIC DNA]</scope>
    <source>
        <strain evidence="1 2">ATCC 201684</strain>
    </source>
</reference>
<keyword evidence="2" id="KW-1185">Reference proteome</keyword>
<dbReference type="AlphaFoldDB" id="A0A6G0XKL1"/>
<evidence type="ECO:0000313" key="1">
    <source>
        <dbReference type="EMBL" id="KAF0740854.1"/>
    </source>
</evidence>
<comment type="caution">
    <text evidence="1">The sequence shown here is derived from an EMBL/GenBank/DDBJ whole genome shotgun (WGS) entry which is preliminary data.</text>
</comment>
<accession>A0A6G0XKL1</accession>
<gene>
    <name evidence="1" type="ORF">Ae201684_003744</name>
</gene>
<name>A0A6G0XKL1_9STRA</name>